<evidence type="ECO:0000313" key="2">
    <source>
        <dbReference type="EMBL" id="KAH9845549.1"/>
    </source>
</evidence>
<feature type="chain" id="PRO_5040978369" description="Secreted protein" evidence="1">
    <location>
        <begin position="25"/>
        <end position="88"/>
    </location>
</feature>
<name>A0A9W7T1G3_9PEZI</name>
<reference evidence="2 3" key="1">
    <citation type="journal article" date="2018" name="IMA Fungus">
        <title>IMA Genome-F 10: Nine draft genome sequences of Claviceps purpurea s.lat., including C. arundinis, C. humidiphila, and C. cf. spartinae, pseudomolecules for the pitch canker pathogen Fusarium circinatum, draft genome of Davidsoniella eucalypti, Grosmannia galeiformis, Quambalaria eucalypti, and Teratosphaeria destructans.</title>
        <authorList>
            <person name="Wingfield B.D."/>
            <person name="Liu M."/>
            <person name="Nguyen H.D."/>
            <person name="Lane F.A."/>
            <person name="Morgan S.W."/>
            <person name="De Vos L."/>
            <person name="Wilken P.M."/>
            <person name="Duong T.A."/>
            <person name="Aylward J."/>
            <person name="Coetzee M.P."/>
            <person name="Dadej K."/>
            <person name="De Beer Z.W."/>
            <person name="Findlay W."/>
            <person name="Havenga M."/>
            <person name="Kolarik M."/>
            <person name="Menzies J.G."/>
            <person name="Naidoo K."/>
            <person name="Pochopski O."/>
            <person name="Shoukouhi P."/>
            <person name="Santana Q.C."/>
            <person name="Seifert K.A."/>
            <person name="Soal N."/>
            <person name="Steenkamp E.T."/>
            <person name="Tatham C.T."/>
            <person name="van der Nest M.A."/>
            <person name="Wingfield M.J."/>
        </authorList>
    </citation>
    <scope>NUCLEOTIDE SEQUENCE [LARGE SCALE GENOMIC DNA]</scope>
    <source>
        <strain evidence="2">CMW44962</strain>
    </source>
</reference>
<evidence type="ECO:0000313" key="3">
    <source>
        <dbReference type="Proteomes" id="UP001138500"/>
    </source>
</evidence>
<reference evidence="2 3" key="2">
    <citation type="journal article" date="2021" name="Curr. Genet.">
        <title>Genetic response to nitrogen starvation in the aggressive Eucalyptus foliar pathogen Teratosphaeria destructans.</title>
        <authorList>
            <person name="Havenga M."/>
            <person name="Wingfield B.D."/>
            <person name="Wingfield M.J."/>
            <person name="Dreyer L.L."/>
            <person name="Roets F."/>
            <person name="Aylward J."/>
        </authorList>
    </citation>
    <scope>NUCLEOTIDE SEQUENCE [LARGE SCALE GENOMIC DNA]</scope>
    <source>
        <strain evidence="2">CMW44962</strain>
    </source>
</reference>
<proteinExistence type="predicted"/>
<organism evidence="2 3">
    <name type="scientific">Teratosphaeria destructans</name>
    <dbReference type="NCBI Taxonomy" id="418781"/>
    <lineage>
        <taxon>Eukaryota</taxon>
        <taxon>Fungi</taxon>
        <taxon>Dikarya</taxon>
        <taxon>Ascomycota</taxon>
        <taxon>Pezizomycotina</taxon>
        <taxon>Dothideomycetes</taxon>
        <taxon>Dothideomycetidae</taxon>
        <taxon>Mycosphaerellales</taxon>
        <taxon>Teratosphaeriaceae</taxon>
        <taxon>Teratosphaeria</taxon>
    </lineage>
</organism>
<keyword evidence="1" id="KW-0732">Signal</keyword>
<accession>A0A9W7T1G3</accession>
<comment type="caution">
    <text evidence="2">The sequence shown here is derived from an EMBL/GenBank/DDBJ whole genome shotgun (WGS) entry which is preliminary data.</text>
</comment>
<sequence>MNQQAFPWILLVGAIVLLIGAIWAAIPGSDVSSPQQQISVTSTWASSSSTSDAWTTVTMPCYTREAAGDGPRGYQEGMCERVVRVQGE</sequence>
<protein>
    <recommendedName>
        <fullName evidence="4">Secreted protein</fullName>
    </recommendedName>
</protein>
<feature type="signal peptide" evidence="1">
    <location>
        <begin position="1"/>
        <end position="24"/>
    </location>
</feature>
<gene>
    <name evidence="2" type="ORF">Tdes44962_MAKER06514</name>
</gene>
<evidence type="ECO:0008006" key="4">
    <source>
        <dbReference type="Google" id="ProtNLM"/>
    </source>
</evidence>
<evidence type="ECO:0000256" key="1">
    <source>
        <dbReference type="SAM" id="SignalP"/>
    </source>
</evidence>
<dbReference type="EMBL" id="RIBY02000036">
    <property type="protein sequence ID" value="KAH9845549.1"/>
    <property type="molecule type" value="Genomic_DNA"/>
</dbReference>
<keyword evidence="3" id="KW-1185">Reference proteome</keyword>
<dbReference type="Proteomes" id="UP001138500">
    <property type="component" value="Unassembled WGS sequence"/>
</dbReference>
<dbReference type="AlphaFoldDB" id="A0A9W7T1G3"/>